<dbReference type="SUPFAM" id="SSF55811">
    <property type="entry name" value="Nudix"/>
    <property type="match status" value="1"/>
</dbReference>
<comment type="similarity">
    <text evidence="3">Belongs to the Nudix hydrolase family. NudK subfamily.</text>
</comment>
<dbReference type="Proteomes" id="UP000765802">
    <property type="component" value="Unassembled WGS sequence"/>
</dbReference>
<evidence type="ECO:0000259" key="8">
    <source>
        <dbReference type="PROSITE" id="PS51462"/>
    </source>
</evidence>
<dbReference type="PROSITE" id="PS00893">
    <property type="entry name" value="NUDIX_BOX"/>
    <property type="match status" value="1"/>
</dbReference>
<dbReference type="CDD" id="cd03424">
    <property type="entry name" value="NUDIX_ADPRase_Nudt5_UGPPase_Nudt14"/>
    <property type="match status" value="1"/>
</dbReference>
<evidence type="ECO:0000256" key="1">
    <source>
        <dbReference type="ARBA" id="ARBA00000847"/>
    </source>
</evidence>
<dbReference type="PROSITE" id="PS51462">
    <property type="entry name" value="NUDIX"/>
    <property type="match status" value="1"/>
</dbReference>
<dbReference type="EMBL" id="MBUA01000001">
    <property type="protein sequence ID" value="MBC6489810.1"/>
    <property type="molecule type" value="Genomic_DNA"/>
</dbReference>
<dbReference type="Gene3D" id="3.90.79.10">
    <property type="entry name" value="Nucleoside Triphosphate Pyrophosphohydrolase"/>
    <property type="match status" value="1"/>
</dbReference>
<dbReference type="PANTHER" id="PTHR11839">
    <property type="entry name" value="UDP/ADP-SUGAR PYROPHOSPHATASE"/>
    <property type="match status" value="1"/>
</dbReference>
<dbReference type="InterPro" id="IPR020084">
    <property type="entry name" value="NUDIX_hydrolase_CS"/>
</dbReference>
<sequence length="186" mass="21206">MHWTTLSTEYISNHIYFTARRDRCQREDGTIVDPYFVVEMPTSATALAVTADNKVLMVRQYRHPINDVIMELPGGFVDPGEDFPTAMKRELLEETGYSFEKVEWVGRVAANPGVLNNFTELFLATGGIKTQDQELDHNEEIEVVEITMDELQQMIMKQEMVQALHLSCVFFALQKLGKLSFTGQLP</sequence>
<comment type="caution">
    <text evidence="9">The sequence shown here is derived from an EMBL/GenBank/DDBJ whole genome shotgun (WGS) entry which is preliminary data.</text>
</comment>
<dbReference type="InterPro" id="IPR015797">
    <property type="entry name" value="NUDIX_hydrolase-like_dom_sf"/>
</dbReference>
<name>A0ABR7M458_9BACT</name>
<dbReference type="Pfam" id="PF00293">
    <property type="entry name" value="NUDIX"/>
    <property type="match status" value="1"/>
</dbReference>
<dbReference type="PANTHER" id="PTHR11839:SF18">
    <property type="entry name" value="NUDIX HYDROLASE DOMAIN-CONTAINING PROTEIN"/>
    <property type="match status" value="1"/>
</dbReference>
<comment type="catalytic activity">
    <reaction evidence="1">
        <text>GDP-alpha-D-mannose + H2O = alpha-D-mannose 1-phosphate + GMP + 2 H(+)</text>
        <dbReference type="Rhea" id="RHEA:27978"/>
        <dbReference type="ChEBI" id="CHEBI:15377"/>
        <dbReference type="ChEBI" id="CHEBI:15378"/>
        <dbReference type="ChEBI" id="CHEBI:57527"/>
        <dbReference type="ChEBI" id="CHEBI:58115"/>
        <dbReference type="ChEBI" id="CHEBI:58409"/>
    </reaction>
</comment>
<reference evidence="9 10" key="1">
    <citation type="submission" date="2016-07" db="EMBL/GenBank/DDBJ databases">
        <title>Genome analysis of Flavihumibacter stibioxidans YS-17.</title>
        <authorList>
            <person name="Shi K."/>
            <person name="Han Y."/>
            <person name="Wang G."/>
        </authorList>
    </citation>
    <scope>NUCLEOTIDE SEQUENCE [LARGE SCALE GENOMIC DNA]</scope>
    <source>
        <strain evidence="9 10">YS-17</strain>
    </source>
</reference>
<evidence type="ECO:0000313" key="9">
    <source>
        <dbReference type="EMBL" id="MBC6489810.1"/>
    </source>
</evidence>
<organism evidence="9 10">
    <name type="scientific">Flavihumibacter stibioxidans</name>
    <dbReference type="NCBI Taxonomy" id="1834163"/>
    <lineage>
        <taxon>Bacteria</taxon>
        <taxon>Pseudomonadati</taxon>
        <taxon>Bacteroidota</taxon>
        <taxon>Chitinophagia</taxon>
        <taxon>Chitinophagales</taxon>
        <taxon>Chitinophagaceae</taxon>
        <taxon>Flavihumibacter</taxon>
    </lineage>
</organism>
<keyword evidence="5" id="KW-0378">Hydrolase</keyword>
<comment type="cofactor">
    <cofactor evidence="2">
        <name>Mg(2+)</name>
        <dbReference type="ChEBI" id="CHEBI:18420"/>
    </cofactor>
</comment>
<evidence type="ECO:0000256" key="7">
    <source>
        <dbReference type="ARBA" id="ARBA00032272"/>
    </source>
</evidence>
<evidence type="ECO:0000313" key="10">
    <source>
        <dbReference type="Proteomes" id="UP000765802"/>
    </source>
</evidence>
<keyword evidence="10" id="KW-1185">Reference proteome</keyword>
<dbReference type="InterPro" id="IPR000086">
    <property type="entry name" value="NUDIX_hydrolase_dom"/>
</dbReference>
<gene>
    <name evidence="9" type="ORF">BC349_02440</name>
</gene>
<feature type="domain" description="Nudix hydrolase" evidence="8">
    <location>
        <begin position="40"/>
        <end position="168"/>
    </location>
</feature>
<evidence type="ECO:0000256" key="2">
    <source>
        <dbReference type="ARBA" id="ARBA00001946"/>
    </source>
</evidence>
<proteinExistence type="inferred from homology"/>
<protein>
    <recommendedName>
        <fullName evidence="4">GDP-mannose pyrophosphatase</fullName>
    </recommendedName>
    <alternativeName>
        <fullName evidence="6">GDP-mannose hydrolase</fullName>
    </alternativeName>
    <alternativeName>
        <fullName evidence="7">GDPMK</fullName>
    </alternativeName>
</protein>
<accession>A0ABR7M458</accession>
<evidence type="ECO:0000256" key="5">
    <source>
        <dbReference type="ARBA" id="ARBA00022801"/>
    </source>
</evidence>
<evidence type="ECO:0000256" key="3">
    <source>
        <dbReference type="ARBA" id="ARBA00007275"/>
    </source>
</evidence>
<evidence type="ECO:0000256" key="6">
    <source>
        <dbReference type="ARBA" id="ARBA00032162"/>
    </source>
</evidence>
<evidence type="ECO:0000256" key="4">
    <source>
        <dbReference type="ARBA" id="ARBA00016377"/>
    </source>
</evidence>